<evidence type="ECO:0000256" key="1">
    <source>
        <dbReference type="ARBA" id="ARBA00004123"/>
    </source>
</evidence>
<dbReference type="CDD" id="cd00084">
    <property type="entry name" value="HMG-box_SF"/>
    <property type="match status" value="1"/>
</dbReference>
<dbReference type="PANTHER" id="PTHR48112:SF32">
    <property type="entry name" value="HIGH MOBILITY GROUP PROTEIN B3"/>
    <property type="match status" value="1"/>
</dbReference>
<dbReference type="PROSITE" id="PS50118">
    <property type="entry name" value="HMG_BOX_2"/>
    <property type="match status" value="2"/>
</dbReference>
<gene>
    <name evidence="7" type="ORF">BCR43DRAFT_499527</name>
</gene>
<keyword evidence="8" id="KW-1185">Reference proteome</keyword>
<dbReference type="OrthoDB" id="5550281at2759"/>
<feature type="DNA-binding region" description="HMG box" evidence="4">
    <location>
        <begin position="37"/>
        <end position="105"/>
    </location>
</feature>
<dbReference type="SUPFAM" id="SSF47095">
    <property type="entry name" value="HMG-box"/>
    <property type="match status" value="2"/>
</dbReference>
<dbReference type="InterPro" id="IPR036910">
    <property type="entry name" value="HMG_box_dom_sf"/>
</dbReference>
<evidence type="ECO:0000313" key="7">
    <source>
        <dbReference type="EMBL" id="ORY90577.1"/>
    </source>
</evidence>
<sequence>MLSAIRQVAVFSTPLSRTVSQKVMHPTKFTSILQNVPVRPVSGWQIFLREQLHAQKAKGEKVAAAVAIKEVSSRWKSLSDAERQKYTDLYQKEAKVHDDAYQKAMNSASPQQFYDENLLRRRYKLPVLKDPKAPKRPHSAYFLFLAESRKSDPRLISLSVSEQAREASKLFKELPAHEKERFNKLSDESKENYRREMDKYMSEITEHKLPSEKPKKKAASKTDSKKTAATKSKSTSTKKTTAKK</sequence>
<dbReference type="Gene3D" id="1.10.30.10">
    <property type="entry name" value="High mobility group box domain"/>
    <property type="match status" value="2"/>
</dbReference>
<evidence type="ECO:0000259" key="6">
    <source>
        <dbReference type="PROSITE" id="PS50118"/>
    </source>
</evidence>
<comment type="subcellular location">
    <subcellularLocation>
        <location evidence="1">Nucleus</location>
    </subcellularLocation>
</comment>
<dbReference type="GO" id="GO:0003677">
    <property type="term" value="F:DNA binding"/>
    <property type="evidence" value="ECO:0007669"/>
    <property type="project" value="UniProtKB-UniRule"/>
</dbReference>
<feature type="domain" description="HMG box" evidence="6">
    <location>
        <begin position="37"/>
        <end position="105"/>
    </location>
</feature>
<evidence type="ECO:0000256" key="5">
    <source>
        <dbReference type="SAM" id="MobiDB-lite"/>
    </source>
</evidence>
<dbReference type="PANTHER" id="PTHR48112">
    <property type="entry name" value="HIGH MOBILITY GROUP PROTEIN DSP1"/>
    <property type="match status" value="1"/>
</dbReference>
<dbReference type="InterPro" id="IPR050342">
    <property type="entry name" value="HMGB"/>
</dbReference>
<dbReference type="Proteomes" id="UP000242180">
    <property type="component" value="Unassembled WGS sequence"/>
</dbReference>
<dbReference type="GO" id="GO:0005634">
    <property type="term" value="C:nucleus"/>
    <property type="evidence" value="ECO:0007669"/>
    <property type="project" value="UniProtKB-SubCell"/>
</dbReference>
<keyword evidence="2 4" id="KW-0238">DNA-binding</keyword>
<feature type="compositionally biased region" description="Low complexity" evidence="5">
    <location>
        <begin position="227"/>
        <end position="244"/>
    </location>
</feature>
<dbReference type="InParanoid" id="A0A1X2H0P1"/>
<feature type="DNA-binding region" description="HMG box" evidence="4">
    <location>
        <begin position="134"/>
        <end position="201"/>
    </location>
</feature>
<dbReference type="OMA" id="REMSDYV"/>
<dbReference type="InterPro" id="IPR009071">
    <property type="entry name" value="HMG_box_dom"/>
</dbReference>
<dbReference type="EMBL" id="MCGN01000012">
    <property type="protein sequence ID" value="ORY90577.1"/>
    <property type="molecule type" value="Genomic_DNA"/>
</dbReference>
<dbReference type="STRING" id="13706.A0A1X2H0P1"/>
<accession>A0A1X2H0P1</accession>
<feature type="region of interest" description="Disordered" evidence="5">
    <location>
        <begin position="181"/>
        <end position="244"/>
    </location>
</feature>
<reference evidence="7 8" key="1">
    <citation type="submission" date="2016-07" db="EMBL/GenBank/DDBJ databases">
        <title>Pervasive Adenine N6-methylation of Active Genes in Fungi.</title>
        <authorList>
            <consortium name="DOE Joint Genome Institute"/>
            <person name="Mondo S.J."/>
            <person name="Dannebaum R.O."/>
            <person name="Kuo R.C."/>
            <person name="Labutti K."/>
            <person name="Haridas S."/>
            <person name="Kuo A."/>
            <person name="Salamov A."/>
            <person name="Ahrendt S.R."/>
            <person name="Lipzen A."/>
            <person name="Sullivan W."/>
            <person name="Andreopoulos W.B."/>
            <person name="Clum A."/>
            <person name="Lindquist E."/>
            <person name="Daum C."/>
            <person name="Ramamoorthy G.K."/>
            <person name="Gryganskyi A."/>
            <person name="Culley D."/>
            <person name="Magnuson J.K."/>
            <person name="James T.Y."/>
            <person name="O'Malley M.A."/>
            <person name="Stajich J.E."/>
            <person name="Spatafora J.W."/>
            <person name="Visel A."/>
            <person name="Grigoriev I.V."/>
        </authorList>
    </citation>
    <scope>NUCLEOTIDE SEQUENCE [LARGE SCALE GENOMIC DNA]</scope>
    <source>
        <strain evidence="7 8">NRRL 2496</strain>
    </source>
</reference>
<organism evidence="7 8">
    <name type="scientific">Syncephalastrum racemosum</name>
    <name type="common">Filamentous fungus</name>
    <dbReference type="NCBI Taxonomy" id="13706"/>
    <lineage>
        <taxon>Eukaryota</taxon>
        <taxon>Fungi</taxon>
        <taxon>Fungi incertae sedis</taxon>
        <taxon>Mucoromycota</taxon>
        <taxon>Mucoromycotina</taxon>
        <taxon>Mucoromycetes</taxon>
        <taxon>Mucorales</taxon>
        <taxon>Syncephalastraceae</taxon>
        <taxon>Syncephalastrum</taxon>
    </lineage>
</organism>
<feature type="compositionally biased region" description="Basic and acidic residues" evidence="5">
    <location>
        <begin position="181"/>
        <end position="213"/>
    </location>
</feature>
<keyword evidence="3 4" id="KW-0539">Nucleus</keyword>
<dbReference type="FunCoup" id="A0A1X2H0P1">
    <property type="interactions" value="22"/>
</dbReference>
<evidence type="ECO:0000256" key="4">
    <source>
        <dbReference type="PROSITE-ProRule" id="PRU00267"/>
    </source>
</evidence>
<evidence type="ECO:0000256" key="2">
    <source>
        <dbReference type="ARBA" id="ARBA00023125"/>
    </source>
</evidence>
<protein>
    <submittedName>
        <fullName evidence="7">High mobility group box domain-containing protein</fullName>
    </submittedName>
</protein>
<dbReference type="AlphaFoldDB" id="A0A1X2H0P1"/>
<comment type="caution">
    <text evidence="7">The sequence shown here is derived from an EMBL/GenBank/DDBJ whole genome shotgun (WGS) entry which is preliminary data.</text>
</comment>
<dbReference type="SMART" id="SM00398">
    <property type="entry name" value="HMG"/>
    <property type="match status" value="2"/>
</dbReference>
<proteinExistence type="predicted"/>
<evidence type="ECO:0000313" key="8">
    <source>
        <dbReference type="Proteomes" id="UP000242180"/>
    </source>
</evidence>
<name>A0A1X2H0P1_SYNRA</name>
<dbReference type="Pfam" id="PF00505">
    <property type="entry name" value="HMG_box"/>
    <property type="match status" value="2"/>
</dbReference>
<evidence type="ECO:0000256" key="3">
    <source>
        <dbReference type="ARBA" id="ARBA00023242"/>
    </source>
</evidence>
<feature type="domain" description="HMG box" evidence="6">
    <location>
        <begin position="134"/>
        <end position="201"/>
    </location>
</feature>